<protein>
    <submittedName>
        <fullName evidence="1">Uncharacterized protein</fullName>
    </submittedName>
</protein>
<proteinExistence type="predicted"/>
<name>A0AAJ5C192_9SPHI</name>
<dbReference type="KEGG" id="smiz:4412673_02994"/>
<accession>A0AAJ5C192</accession>
<dbReference type="AlphaFoldDB" id="A0AAJ5C192"/>
<evidence type="ECO:0000313" key="2">
    <source>
        <dbReference type="Proteomes" id="UP000215355"/>
    </source>
</evidence>
<evidence type="ECO:0000313" key="1">
    <source>
        <dbReference type="EMBL" id="SNV53930.1"/>
    </source>
</evidence>
<dbReference type="EMBL" id="LT906468">
    <property type="protein sequence ID" value="SNV53930.1"/>
    <property type="molecule type" value="Genomic_DNA"/>
</dbReference>
<dbReference type="Proteomes" id="UP000215355">
    <property type="component" value="Chromosome 1"/>
</dbReference>
<dbReference type="Pfam" id="PF18143">
    <property type="entry name" value="HAD_SAK_2"/>
    <property type="match status" value="1"/>
</dbReference>
<sequence>MDHYYRWGNCNFIGLSVEIGGLNGFILQEFEEFIALNNFEISFSWNFYGVMDGTSSYSDNPINYSLDIANQRKTEIIEWINKHKLKPEEVLIIDDVKSLNDLPLNFKERLVLTNPYIGLSNQNELKSVLKRKVKKTMLG</sequence>
<reference evidence="1 2" key="1">
    <citation type="submission" date="2017-06" db="EMBL/GenBank/DDBJ databases">
        <authorList>
            <consortium name="Pathogen Informatics"/>
        </authorList>
    </citation>
    <scope>NUCLEOTIDE SEQUENCE [LARGE SCALE GENOMIC DNA]</scope>
    <source>
        <strain evidence="1 2">NCTC12149</strain>
    </source>
</reference>
<gene>
    <name evidence="1" type="ORF">SAMEA4412673_02994</name>
</gene>
<organism evidence="1 2">
    <name type="scientific">Sphingobacterium mizutaii</name>
    <dbReference type="NCBI Taxonomy" id="1010"/>
    <lineage>
        <taxon>Bacteria</taxon>
        <taxon>Pseudomonadati</taxon>
        <taxon>Bacteroidota</taxon>
        <taxon>Sphingobacteriia</taxon>
        <taxon>Sphingobacteriales</taxon>
        <taxon>Sphingobacteriaceae</taxon>
        <taxon>Sphingobacterium</taxon>
    </lineage>
</organism>